<evidence type="ECO:0000313" key="1">
    <source>
        <dbReference type="EMBL" id="CAA9398473.1"/>
    </source>
</evidence>
<name>A0A6J4NW03_9ACTN</name>
<feature type="non-terminal residue" evidence="1">
    <location>
        <position position="1"/>
    </location>
</feature>
<protein>
    <submittedName>
        <fullName evidence="1">Uncharacterized protein</fullName>
    </submittedName>
</protein>
<sequence>WRGDGPGRSCYSWCSSLGSWGSLAGFGRRVTFCGGPPSVVRTRQT</sequence>
<proteinExistence type="predicted"/>
<gene>
    <name evidence="1" type="ORF">AVDCRST_MAG55-511</name>
</gene>
<dbReference type="EMBL" id="CADCUZ010000022">
    <property type="protein sequence ID" value="CAA9398473.1"/>
    <property type="molecule type" value="Genomic_DNA"/>
</dbReference>
<reference evidence="1" key="1">
    <citation type="submission" date="2020-02" db="EMBL/GenBank/DDBJ databases">
        <authorList>
            <person name="Meier V. D."/>
        </authorList>
    </citation>
    <scope>NUCLEOTIDE SEQUENCE</scope>
    <source>
        <strain evidence="1">AVDCRST_MAG55</strain>
    </source>
</reference>
<organism evidence="1">
    <name type="scientific">uncultured Rubrobacteraceae bacterium</name>
    <dbReference type="NCBI Taxonomy" id="349277"/>
    <lineage>
        <taxon>Bacteria</taxon>
        <taxon>Bacillati</taxon>
        <taxon>Actinomycetota</taxon>
        <taxon>Rubrobacteria</taxon>
        <taxon>Rubrobacterales</taxon>
        <taxon>Rubrobacteraceae</taxon>
        <taxon>environmental samples</taxon>
    </lineage>
</organism>
<feature type="non-terminal residue" evidence="1">
    <location>
        <position position="45"/>
    </location>
</feature>
<accession>A0A6J4NW03</accession>
<dbReference type="AlphaFoldDB" id="A0A6J4NW03"/>